<dbReference type="AlphaFoldDB" id="A0A6J6Y4D9"/>
<name>A0A6J6Y4D9_9ZZZZ</name>
<protein>
    <submittedName>
        <fullName evidence="1">Unannotated protein</fullName>
    </submittedName>
</protein>
<sequence length="108" mass="11214">MLPVSKPWPVNGIDADADWVAPFSSANDALTLSEPLRGPSPPGVKVIAPVHDWPGWISAQPAVPAKSVDPTKVPAAFTAETLPMLRTATLCSGEVLPAARVPKSIIVG</sequence>
<gene>
    <name evidence="1" type="ORF">UFOPK2992_01193</name>
</gene>
<organism evidence="1">
    <name type="scientific">freshwater metagenome</name>
    <dbReference type="NCBI Taxonomy" id="449393"/>
    <lineage>
        <taxon>unclassified sequences</taxon>
        <taxon>metagenomes</taxon>
        <taxon>ecological metagenomes</taxon>
    </lineage>
</organism>
<dbReference type="EMBL" id="CAFAAI010000208">
    <property type="protein sequence ID" value="CAB4804282.1"/>
    <property type="molecule type" value="Genomic_DNA"/>
</dbReference>
<evidence type="ECO:0000313" key="1">
    <source>
        <dbReference type="EMBL" id="CAB4804282.1"/>
    </source>
</evidence>
<proteinExistence type="predicted"/>
<accession>A0A6J6Y4D9</accession>
<reference evidence="1" key="1">
    <citation type="submission" date="2020-05" db="EMBL/GenBank/DDBJ databases">
        <authorList>
            <person name="Chiriac C."/>
            <person name="Salcher M."/>
            <person name="Ghai R."/>
            <person name="Kavagutti S V."/>
        </authorList>
    </citation>
    <scope>NUCLEOTIDE SEQUENCE</scope>
</reference>